<protein>
    <recommendedName>
        <fullName evidence="7">BHLH domain-containing protein</fullName>
    </recommendedName>
</protein>
<evidence type="ECO:0000256" key="5">
    <source>
        <dbReference type="ARBA" id="ARBA00023242"/>
    </source>
</evidence>
<dbReference type="OrthoDB" id="790844at2759"/>
<evidence type="ECO:0000259" key="7">
    <source>
        <dbReference type="PROSITE" id="PS50888"/>
    </source>
</evidence>
<dbReference type="EMBL" id="JAGYWB010000015">
    <property type="protein sequence ID" value="KAI0497834.1"/>
    <property type="molecule type" value="Genomic_DNA"/>
</dbReference>
<dbReference type="GO" id="GO:0000981">
    <property type="term" value="F:DNA-binding transcription factor activity, RNA polymerase II-specific"/>
    <property type="evidence" value="ECO:0007669"/>
    <property type="project" value="TreeGrafter"/>
</dbReference>
<evidence type="ECO:0000256" key="3">
    <source>
        <dbReference type="ARBA" id="ARBA00023015"/>
    </source>
</evidence>
<dbReference type="GO" id="GO:0046983">
    <property type="term" value="F:protein dimerization activity"/>
    <property type="evidence" value="ECO:0007669"/>
    <property type="project" value="InterPro"/>
</dbReference>
<dbReference type="CDD" id="cd11393">
    <property type="entry name" value="bHLH_AtbHLH_like"/>
    <property type="match status" value="1"/>
</dbReference>
<accession>A0A8T3AP97</accession>
<proteinExistence type="inferred from homology"/>
<keyword evidence="4" id="KW-0804">Transcription</keyword>
<dbReference type="GO" id="GO:0000978">
    <property type="term" value="F:RNA polymerase II cis-regulatory region sequence-specific DNA binding"/>
    <property type="evidence" value="ECO:0007669"/>
    <property type="project" value="TreeGrafter"/>
</dbReference>
<dbReference type="InterPro" id="IPR011598">
    <property type="entry name" value="bHLH_dom"/>
</dbReference>
<dbReference type="Gene3D" id="4.10.280.10">
    <property type="entry name" value="Helix-loop-helix DNA-binding domain"/>
    <property type="match status" value="1"/>
</dbReference>
<dbReference type="InterPro" id="IPR045239">
    <property type="entry name" value="bHLH95_bHLH"/>
</dbReference>
<feature type="region of interest" description="Disordered" evidence="6">
    <location>
        <begin position="240"/>
        <end position="262"/>
    </location>
</feature>
<evidence type="ECO:0000313" key="9">
    <source>
        <dbReference type="Proteomes" id="UP000829196"/>
    </source>
</evidence>
<reference evidence="8" key="1">
    <citation type="journal article" date="2022" name="Front. Genet.">
        <title>Chromosome-Scale Assembly of the Dendrobium nobile Genome Provides Insights Into the Molecular Mechanism of the Biosynthesis of the Medicinal Active Ingredient of Dendrobium.</title>
        <authorList>
            <person name="Xu Q."/>
            <person name="Niu S.-C."/>
            <person name="Li K.-L."/>
            <person name="Zheng P.-J."/>
            <person name="Zhang X.-J."/>
            <person name="Jia Y."/>
            <person name="Liu Y."/>
            <person name="Niu Y.-X."/>
            <person name="Yu L.-H."/>
            <person name="Chen D.-F."/>
            <person name="Zhang G.-Q."/>
        </authorList>
    </citation>
    <scope>NUCLEOTIDE SEQUENCE</scope>
    <source>
        <tissue evidence="8">Leaf</tissue>
    </source>
</reference>
<keyword evidence="9" id="KW-1185">Reference proteome</keyword>
<dbReference type="Proteomes" id="UP000829196">
    <property type="component" value="Unassembled WGS sequence"/>
</dbReference>
<keyword evidence="3" id="KW-0805">Transcription regulation</keyword>
<dbReference type="InterPro" id="IPR045843">
    <property type="entry name" value="IND-like"/>
</dbReference>
<dbReference type="AlphaFoldDB" id="A0A8T3AP97"/>
<dbReference type="InterPro" id="IPR036638">
    <property type="entry name" value="HLH_DNA-bd_sf"/>
</dbReference>
<feature type="domain" description="BHLH" evidence="7">
    <location>
        <begin position="263"/>
        <end position="312"/>
    </location>
</feature>
<gene>
    <name evidence="8" type="ORF">KFK09_021072</name>
</gene>
<comment type="subcellular location">
    <subcellularLocation>
        <location evidence="1">Nucleus</location>
    </subcellularLocation>
</comment>
<dbReference type="GO" id="GO:0005634">
    <property type="term" value="C:nucleus"/>
    <property type="evidence" value="ECO:0007669"/>
    <property type="project" value="UniProtKB-SubCell"/>
</dbReference>
<dbReference type="PANTHER" id="PTHR16223:SF46">
    <property type="entry name" value="TRANSCRIPTION FACTOR BHLH123"/>
    <property type="match status" value="1"/>
</dbReference>
<dbReference type="PANTHER" id="PTHR16223">
    <property type="entry name" value="TRANSCRIPTION FACTOR BHLH83-RELATED"/>
    <property type="match status" value="1"/>
</dbReference>
<evidence type="ECO:0000256" key="1">
    <source>
        <dbReference type="ARBA" id="ARBA00004123"/>
    </source>
</evidence>
<feature type="compositionally biased region" description="Basic and acidic residues" evidence="6">
    <location>
        <begin position="246"/>
        <end position="262"/>
    </location>
</feature>
<name>A0A8T3AP97_DENNO</name>
<comment type="similarity">
    <text evidence="2">Belongs to the bHLH protein family.</text>
</comment>
<keyword evidence="5" id="KW-0539">Nucleus</keyword>
<evidence type="ECO:0000256" key="4">
    <source>
        <dbReference type="ARBA" id="ARBA00023163"/>
    </source>
</evidence>
<organism evidence="8 9">
    <name type="scientific">Dendrobium nobile</name>
    <name type="common">Orchid</name>
    <dbReference type="NCBI Taxonomy" id="94219"/>
    <lineage>
        <taxon>Eukaryota</taxon>
        <taxon>Viridiplantae</taxon>
        <taxon>Streptophyta</taxon>
        <taxon>Embryophyta</taxon>
        <taxon>Tracheophyta</taxon>
        <taxon>Spermatophyta</taxon>
        <taxon>Magnoliopsida</taxon>
        <taxon>Liliopsida</taxon>
        <taxon>Asparagales</taxon>
        <taxon>Orchidaceae</taxon>
        <taxon>Epidendroideae</taxon>
        <taxon>Malaxideae</taxon>
        <taxon>Dendrobiinae</taxon>
        <taxon>Dendrobium</taxon>
    </lineage>
</organism>
<evidence type="ECO:0000256" key="6">
    <source>
        <dbReference type="SAM" id="MobiDB-lite"/>
    </source>
</evidence>
<evidence type="ECO:0000313" key="8">
    <source>
        <dbReference type="EMBL" id="KAI0497834.1"/>
    </source>
</evidence>
<dbReference type="SUPFAM" id="SSF47459">
    <property type="entry name" value="HLH, helix-loop-helix DNA-binding domain"/>
    <property type="match status" value="1"/>
</dbReference>
<comment type="caution">
    <text evidence="8">The sequence shown here is derived from an EMBL/GenBank/DDBJ whole genome shotgun (WGS) entry which is preliminary data.</text>
</comment>
<dbReference type="PROSITE" id="PS50888">
    <property type="entry name" value="BHLH"/>
    <property type="match status" value="1"/>
</dbReference>
<feature type="region of interest" description="Disordered" evidence="6">
    <location>
        <begin position="330"/>
        <end position="349"/>
    </location>
</feature>
<sequence>MAEDFKPSNWWNNSRNSFFDGDSQAINSPSAPSLSCSTSISDAFGWSPANEISTSKPRLCDNKIEGFSTLSTDWNQTLIRSSRKDESSFKARIEEDISTRPLSRQEIGESSTTIAFKDMNFSTSSASSSYVNSSSMFQGLAEQDKGLQQPFLDNQQMADQYRSHQMMAFHGISNETLEPSWNKLPQLYKDFPHKQQSDITELQFTNNASFWNAYSGFYPSALPYSGIQIYESKPSYSLTAKSSEGIPEKKTSNEAELKKPRIERPSPFPAAFKVRKEKIGDRITALQQLVSPFGKTATASVLHDTIEYIKFLHDQLRFLCTPYLRNLRPTQQEKKSEKSMDEEESTQDLRSRGLCLVPLTSTYSMASDGSDHFSFLDPNN</sequence>
<evidence type="ECO:0000256" key="2">
    <source>
        <dbReference type="ARBA" id="ARBA00005510"/>
    </source>
</evidence>